<name>A0A2R4P9C6_9CAUD</name>
<accession>A0A2R4P9C6</accession>
<dbReference type="EMBL" id="MH107770">
    <property type="protein sequence ID" value="AVX47630.1"/>
    <property type="molecule type" value="Genomic_DNA"/>
</dbReference>
<dbReference type="Proteomes" id="UP000244821">
    <property type="component" value="Segment"/>
</dbReference>
<proteinExistence type="predicted"/>
<gene>
    <name evidence="1" type="ORF">C5022_000027</name>
</gene>
<evidence type="ECO:0000313" key="2">
    <source>
        <dbReference type="Proteomes" id="UP000244821"/>
    </source>
</evidence>
<reference evidence="1 2" key="1">
    <citation type="journal article" date="2018" name="Viruses">
        <title>Characterizing Phage Genomes for Therapeutic Applications.</title>
        <authorList>
            <person name="Philipson C.W."/>
            <person name="Voegtly L.J."/>
            <person name="Lueder M.R."/>
            <person name="Long K.A."/>
            <person name="Rice G.K."/>
            <person name="Frey K.G."/>
            <person name="Biswas B."/>
            <person name="Cer R.Z."/>
            <person name="Hamilton T."/>
            <person name="Bishop-Lilly K.A."/>
        </authorList>
    </citation>
    <scope>NUCLEOTIDE SEQUENCE [LARGE SCALE GENOMIC DNA]</scope>
    <source>
        <strain evidence="2">130</strain>
    </source>
</reference>
<sequence length="48" mass="5525">MPTEEERTIRCLLADIHEPLNLLFPGIRVKAETMPLGWEIVSVLWYSG</sequence>
<organism evidence="1 2">
    <name type="scientific">Pseudomonas phage vB_PaeP_130_113</name>
    <dbReference type="NCBI Taxonomy" id="2161784"/>
    <lineage>
        <taxon>Viruses</taxon>
        <taxon>Duplodnaviria</taxon>
        <taxon>Heunggongvirae</taxon>
        <taxon>Uroviricota</taxon>
        <taxon>Caudoviricetes</taxon>
        <taxon>Autographivirales</taxon>
        <taxon>Autoscriptoviridae</taxon>
        <taxon>Krylovirinae</taxon>
        <taxon>Phikmvvirus</taxon>
        <taxon>Phikmvvirus pv130113</taxon>
    </lineage>
</organism>
<keyword evidence="2" id="KW-1185">Reference proteome</keyword>
<protein>
    <submittedName>
        <fullName evidence="1">Uncharacterized protein</fullName>
    </submittedName>
</protein>
<evidence type="ECO:0000313" key="1">
    <source>
        <dbReference type="EMBL" id="AVX47630.1"/>
    </source>
</evidence>